<dbReference type="CDD" id="cd17353">
    <property type="entry name" value="MFS_OFA_like"/>
    <property type="match status" value="1"/>
</dbReference>
<sequence>MDSNKGWWVTASGLGLNLALGVLYAWSVFAKQLTETVDKGGFGWTKTEASIPYTVAIACFAMMMVPAGRLQDKIGPRMVASMGAVFTAAGLVFTSFASAGNILPAVIGFGILAGTGFGLGYSAATPAAVKWFPPEKKGLITGIVVSGFGLAPVYIAPFSKYLIQDFGVSDAFRVLGAVFAVFAVFIAQFITNPPLTRIASLRKNKISGNSSVDFTWRDMLRTRTFYFLWFEYACAATAGLMIIGHLAKIVSVQSGNVIRAGFLFVILLAVFNAAGRIIAGIVSDRIGRIRTIMLVFISQAAIMFFFSKFSTVGTFILGSAVVGFSYGACLSLFPSATADFWGTKNLGLNYGIMFTAWGVGGVFGPIMAGKIADMTGSYSIGYLISSALLIIGAFMTFFTKAPARKILPAKETDVVLEGAEAVADLDHPAAYKVRYKRV</sequence>
<accession>A0A2U3QHK3</accession>
<name>A0A2U3QHK3_9BACT</name>
<dbReference type="OrthoDB" id="9793415at2"/>
<evidence type="ECO:0000313" key="7">
    <source>
        <dbReference type="Proteomes" id="UP000245125"/>
    </source>
</evidence>
<protein>
    <submittedName>
        <fullName evidence="6">Major facilitator superfamily MFS_1</fullName>
    </submittedName>
</protein>
<gene>
    <name evidence="6" type="ORF">NBG4_370009</name>
</gene>
<feature type="transmembrane region" description="Helical" evidence="4">
    <location>
        <begin position="348"/>
        <end position="368"/>
    </location>
</feature>
<keyword evidence="3 4" id="KW-0472">Membrane</keyword>
<evidence type="ECO:0000256" key="4">
    <source>
        <dbReference type="SAM" id="Phobius"/>
    </source>
</evidence>
<dbReference type="GO" id="GO:0022857">
    <property type="term" value="F:transmembrane transporter activity"/>
    <property type="evidence" value="ECO:0007669"/>
    <property type="project" value="InterPro"/>
</dbReference>
<dbReference type="PROSITE" id="PS50850">
    <property type="entry name" value="MFS"/>
    <property type="match status" value="1"/>
</dbReference>
<keyword evidence="1 4" id="KW-0812">Transmembrane</keyword>
<keyword evidence="7" id="KW-1185">Reference proteome</keyword>
<feature type="transmembrane region" description="Helical" evidence="4">
    <location>
        <begin position="139"/>
        <end position="159"/>
    </location>
</feature>
<feature type="transmembrane region" description="Helical" evidence="4">
    <location>
        <begin position="7"/>
        <end position="29"/>
    </location>
</feature>
<proteinExistence type="predicted"/>
<organism evidence="6 7">
    <name type="scientific">Candidatus Sulfobium mesophilum</name>
    <dbReference type="NCBI Taxonomy" id="2016548"/>
    <lineage>
        <taxon>Bacteria</taxon>
        <taxon>Pseudomonadati</taxon>
        <taxon>Nitrospirota</taxon>
        <taxon>Nitrospiria</taxon>
        <taxon>Nitrospirales</taxon>
        <taxon>Nitrospiraceae</taxon>
        <taxon>Candidatus Sulfobium</taxon>
    </lineage>
</organism>
<feature type="transmembrane region" description="Helical" evidence="4">
    <location>
        <begin position="225"/>
        <end position="246"/>
    </location>
</feature>
<evidence type="ECO:0000256" key="1">
    <source>
        <dbReference type="ARBA" id="ARBA00022692"/>
    </source>
</evidence>
<evidence type="ECO:0000313" key="6">
    <source>
        <dbReference type="EMBL" id="SPQ00894.1"/>
    </source>
</evidence>
<dbReference type="PANTHER" id="PTHR11360">
    <property type="entry name" value="MONOCARBOXYLATE TRANSPORTER"/>
    <property type="match status" value="1"/>
</dbReference>
<dbReference type="EMBL" id="OUUY01000083">
    <property type="protein sequence ID" value="SPQ00894.1"/>
    <property type="molecule type" value="Genomic_DNA"/>
</dbReference>
<dbReference type="InterPro" id="IPR036259">
    <property type="entry name" value="MFS_trans_sf"/>
</dbReference>
<evidence type="ECO:0000256" key="3">
    <source>
        <dbReference type="ARBA" id="ARBA00023136"/>
    </source>
</evidence>
<evidence type="ECO:0000259" key="5">
    <source>
        <dbReference type="PROSITE" id="PS50850"/>
    </source>
</evidence>
<dbReference type="Gene3D" id="1.20.1250.20">
    <property type="entry name" value="MFS general substrate transporter like domains"/>
    <property type="match status" value="2"/>
</dbReference>
<dbReference type="InterPro" id="IPR050327">
    <property type="entry name" value="Proton-linked_MCT"/>
</dbReference>
<dbReference type="InterPro" id="IPR011701">
    <property type="entry name" value="MFS"/>
</dbReference>
<keyword evidence="2 4" id="KW-1133">Transmembrane helix</keyword>
<feature type="domain" description="Major facilitator superfamily (MFS) profile" evidence="5">
    <location>
        <begin position="1"/>
        <end position="404"/>
    </location>
</feature>
<reference evidence="7" key="1">
    <citation type="submission" date="2018-03" db="EMBL/GenBank/DDBJ databases">
        <authorList>
            <person name="Zecchin S."/>
        </authorList>
    </citation>
    <scope>NUCLEOTIDE SEQUENCE [LARGE SCALE GENOMIC DNA]</scope>
</reference>
<feature type="transmembrane region" description="Helical" evidence="4">
    <location>
        <begin position="291"/>
        <end position="309"/>
    </location>
</feature>
<dbReference type="SUPFAM" id="SSF103473">
    <property type="entry name" value="MFS general substrate transporter"/>
    <property type="match status" value="1"/>
</dbReference>
<evidence type="ECO:0000256" key="2">
    <source>
        <dbReference type="ARBA" id="ARBA00022989"/>
    </source>
</evidence>
<dbReference type="InterPro" id="IPR020846">
    <property type="entry name" value="MFS_dom"/>
</dbReference>
<feature type="transmembrane region" description="Helical" evidence="4">
    <location>
        <begin position="49"/>
        <end position="67"/>
    </location>
</feature>
<dbReference type="AlphaFoldDB" id="A0A2U3QHK3"/>
<dbReference type="Proteomes" id="UP000245125">
    <property type="component" value="Unassembled WGS sequence"/>
</dbReference>
<feature type="transmembrane region" description="Helical" evidence="4">
    <location>
        <begin position="79"/>
        <end position="99"/>
    </location>
</feature>
<feature type="transmembrane region" description="Helical" evidence="4">
    <location>
        <begin position="258"/>
        <end position="279"/>
    </location>
</feature>
<dbReference type="PANTHER" id="PTHR11360:SF304">
    <property type="entry name" value="MFS DOMAIN-CONTAINING PROTEIN"/>
    <property type="match status" value="1"/>
</dbReference>
<feature type="transmembrane region" description="Helical" evidence="4">
    <location>
        <begin position="105"/>
        <end position="127"/>
    </location>
</feature>
<feature type="transmembrane region" description="Helical" evidence="4">
    <location>
        <begin position="315"/>
        <end position="336"/>
    </location>
</feature>
<dbReference type="Pfam" id="PF07690">
    <property type="entry name" value="MFS_1"/>
    <property type="match status" value="1"/>
</dbReference>
<feature type="transmembrane region" description="Helical" evidence="4">
    <location>
        <begin position="380"/>
        <end position="398"/>
    </location>
</feature>
<feature type="transmembrane region" description="Helical" evidence="4">
    <location>
        <begin position="171"/>
        <end position="190"/>
    </location>
</feature>